<evidence type="ECO:0000256" key="2">
    <source>
        <dbReference type="ARBA" id="ARBA00022741"/>
    </source>
</evidence>
<gene>
    <name evidence="4" type="ORF">M9Y10_043868</name>
</gene>
<dbReference type="PANTHER" id="PTHR12241">
    <property type="entry name" value="TUBULIN POLYGLUTAMYLASE"/>
    <property type="match status" value="1"/>
</dbReference>
<dbReference type="InterPro" id="IPR004344">
    <property type="entry name" value="TTL/TTLL_fam"/>
</dbReference>
<evidence type="ECO:0000313" key="4">
    <source>
        <dbReference type="EMBL" id="KAK8884748.1"/>
    </source>
</evidence>
<dbReference type="EMBL" id="JAPFFF010000008">
    <property type="protein sequence ID" value="KAK8884748.1"/>
    <property type="molecule type" value="Genomic_DNA"/>
</dbReference>
<dbReference type="Gene3D" id="3.30.470.20">
    <property type="entry name" value="ATP-grasp fold, B domain"/>
    <property type="match status" value="1"/>
</dbReference>
<comment type="caution">
    <text evidence="4">The sequence shown here is derived from an EMBL/GenBank/DDBJ whole genome shotgun (WGS) entry which is preliminary data.</text>
</comment>
<protein>
    <submittedName>
        <fullName evidence="4">Positive regulation of cilium movement</fullName>
    </submittedName>
</protein>
<keyword evidence="2" id="KW-0547">Nucleotide-binding</keyword>
<proteinExistence type="predicted"/>
<evidence type="ECO:0000256" key="3">
    <source>
        <dbReference type="ARBA" id="ARBA00022840"/>
    </source>
</evidence>
<reference evidence="4 5" key="1">
    <citation type="submission" date="2024-04" db="EMBL/GenBank/DDBJ databases">
        <title>Tritrichomonas musculus Genome.</title>
        <authorList>
            <person name="Alves-Ferreira E."/>
            <person name="Grigg M."/>
            <person name="Lorenzi H."/>
            <person name="Galac M."/>
        </authorList>
    </citation>
    <scope>NUCLEOTIDE SEQUENCE [LARGE SCALE GENOMIC DNA]</scope>
    <source>
        <strain evidence="4 5">EAF2021</strain>
    </source>
</reference>
<dbReference type="Proteomes" id="UP001470230">
    <property type="component" value="Unassembled WGS sequence"/>
</dbReference>
<keyword evidence="1" id="KW-0436">Ligase</keyword>
<dbReference type="PANTHER" id="PTHR12241:SF154">
    <property type="entry name" value="TUBULIN POLYGLUTAMYLASE TTLL11"/>
    <property type="match status" value="1"/>
</dbReference>
<keyword evidence="5" id="KW-1185">Reference proteome</keyword>
<dbReference type="Pfam" id="PF03133">
    <property type="entry name" value="TTL"/>
    <property type="match status" value="1"/>
</dbReference>
<accession>A0ABR2K1W7</accession>
<keyword evidence="3" id="KW-0067">ATP-binding</keyword>
<dbReference type="PROSITE" id="PS51221">
    <property type="entry name" value="TTL"/>
    <property type="match status" value="1"/>
</dbReference>
<evidence type="ECO:0000313" key="5">
    <source>
        <dbReference type="Proteomes" id="UP001470230"/>
    </source>
</evidence>
<name>A0ABR2K1W7_9EUKA</name>
<evidence type="ECO:0000256" key="1">
    <source>
        <dbReference type="ARBA" id="ARBA00022598"/>
    </source>
</evidence>
<dbReference type="SUPFAM" id="SSF56059">
    <property type="entry name" value="Glutathione synthetase ATP-binding domain-like"/>
    <property type="match status" value="1"/>
</dbReference>
<sequence length="406" mass="47281">MNKEECTNREECTKEECNKRHSIQFKRLVSPIFLDVVKYLNIDIRPKGSKSDLILYDGICKIEKYHSIDPSIYLTKIPGLNEICKKSFVFKRVISFCEKSGKKLFFPKTYIHPEKIDPKFFEEVREDTTLIFKPDSGYGGKGIILCRGPKQIEKVYKENFVQNGVFQQYVDPKLSNKHKFDLRIFLLIAKLEPLTLFIYKEGSARFCLHEYDSTNNKDFFDLYSHLTSVSINSKGKEADKFTFIKKYSETIKNITDKEEQRKKIWDGIKELAKNAILALKDDLLDKAEKACNQNDFEYKNGSDENSPIDFKERFFHMLGIDVLIDSQLNPLLLEINDNPGIRSFSNIDTDIKENLVKDEIELIYKYIKKEEEEIKVGGWEMILGKLIKNSNCDDTCLIDNQANMIP</sequence>
<organism evidence="4 5">
    <name type="scientific">Tritrichomonas musculus</name>
    <dbReference type="NCBI Taxonomy" id="1915356"/>
    <lineage>
        <taxon>Eukaryota</taxon>
        <taxon>Metamonada</taxon>
        <taxon>Parabasalia</taxon>
        <taxon>Tritrichomonadida</taxon>
        <taxon>Tritrichomonadidae</taxon>
        <taxon>Tritrichomonas</taxon>
    </lineage>
</organism>